<evidence type="ECO:0000313" key="1">
    <source>
        <dbReference type="EMBL" id="WXB10269.1"/>
    </source>
</evidence>
<evidence type="ECO:0000313" key="2">
    <source>
        <dbReference type="Proteomes" id="UP001374803"/>
    </source>
</evidence>
<name>A0ABZ2LH48_9BACT</name>
<reference evidence="1" key="1">
    <citation type="submission" date="2021-12" db="EMBL/GenBank/DDBJ databases">
        <title>Discovery of the Pendulisporaceae a myxobacterial family with distinct sporulation behavior and unique specialized metabolism.</title>
        <authorList>
            <person name="Garcia R."/>
            <person name="Popoff A."/>
            <person name="Bader C.D."/>
            <person name="Loehr J."/>
            <person name="Walesch S."/>
            <person name="Walt C."/>
            <person name="Boldt J."/>
            <person name="Bunk B."/>
            <person name="Haeckl F.J.F.P.J."/>
            <person name="Gunesch A.P."/>
            <person name="Birkelbach J."/>
            <person name="Nuebel U."/>
            <person name="Pietschmann T."/>
            <person name="Bach T."/>
            <person name="Mueller R."/>
        </authorList>
    </citation>
    <scope>NUCLEOTIDE SEQUENCE</scope>
    <source>
        <strain evidence="1">MSr11367</strain>
    </source>
</reference>
<dbReference type="EMBL" id="CP089983">
    <property type="protein sequence ID" value="WXB10269.1"/>
    <property type="molecule type" value="Genomic_DNA"/>
</dbReference>
<dbReference type="Proteomes" id="UP001374803">
    <property type="component" value="Chromosome"/>
</dbReference>
<evidence type="ECO:0008006" key="3">
    <source>
        <dbReference type="Google" id="ProtNLM"/>
    </source>
</evidence>
<dbReference type="SUPFAM" id="SSF46785">
    <property type="entry name" value="Winged helix' DNA-binding domain"/>
    <property type="match status" value="1"/>
</dbReference>
<keyword evidence="2" id="KW-1185">Reference proteome</keyword>
<dbReference type="InterPro" id="IPR036390">
    <property type="entry name" value="WH_DNA-bd_sf"/>
</dbReference>
<accession>A0ABZ2LH48</accession>
<gene>
    <name evidence="1" type="ORF">LVJ94_23950</name>
</gene>
<proteinExistence type="predicted"/>
<organism evidence="1 2">
    <name type="scientific">Pendulispora rubella</name>
    <dbReference type="NCBI Taxonomy" id="2741070"/>
    <lineage>
        <taxon>Bacteria</taxon>
        <taxon>Pseudomonadati</taxon>
        <taxon>Myxococcota</taxon>
        <taxon>Myxococcia</taxon>
        <taxon>Myxococcales</taxon>
        <taxon>Sorangiineae</taxon>
        <taxon>Pendulisporaceae</taxon>
        <taxon>Pendulispora</taxon>
    </lineage>
</organism>
<sequence length="200" mass="22505">MLFKDRFLQGFADGTITRAYRRWDKPRVKAGSHLRTPIGVLAVEAIDEVASKSLTDADARAAGYASRDELLAELRAYGEGTLYAIALRLDGADPRIALRERASLEPEERAELQRRLERLDATSRHGPWTERVLRVIHEHPEGTRAVELAAAIERDTPSFKLDVRKLKELGLTESLGTGYRISPRGRAFLEAYVDGPKKRR</sequence>
<dbReference type="RefSeq" id="WP_394839946.1">
    <property type="nucleotide sequence ID" value="NZ_CP089929.1"/>
</dbReference>
<protein>
    <recommendedName>
        <fullName evidence="3">ASCH domain-containing protein</fullName>
    </recommendedName>
</protein>